<dbReference type="Proteomes" id="UP000528945">
    <property type="component" value="Unassembled WGS sequence"/>
</dbReference>
<dbReference type="EMBL" id="JACIDB010000010">
    <property type="protein sequence ID" value="MBB3877003.1"/>
    <property type="molecule type" value="Genomic_DNA"/>
</dbReference>
<proteinExistence type="predicted"/>
<comment type="caution">
    <text evidence="1">The sequence shown here is derived from an EMBL/GenBank/DDBJ whole genome shotgun (WGS) entry which is preliminary data.</text>
</comment>
<keyword evidence="2" id="KW-1185">Reference proteome</keyword>
<name>A0AAW3TTJ5_9SPHN</name>
<reference evidence="1 2" key="1">
    <citation type="submission" date="2020-08" db="EMBL/GenBank/DDBJ databases">
        <title>Genomic Encyclopedia of Type Strains, Phase IV (KMG-IV): sequencing the most valuable type-strain genomes for metagenomic binning, comparative biology and taxonomic classification.</title>
        <authorList>
            <person name="Goeker M."/>
        </authorList>
    </citation>
    <scope>NUCLEOTIDE SEQUENCE [LARGE SCALE GENOMIC DNA]</scope>
    <source>
        <strain evidence="1 2">DSM 15581</strain>
    </source>
</reference>
<protein>
    <recommendedName>
        <fullName evidence="3">DUF2470 domain-containing protein</fullName>
    </recommendedName>
</protein>
<evidence type="ECO:0008006" key="3">
    <source>
        <dbReference type="Google" id="ProtNLM"/>
    </source>
</evidence>
<evidence type="ECO:0000313" key="2">
    <source>
        <dbReference type="Proteomes" id="UP000528945"/>
    </source>
</evidence>
<gene>
    <name evidence="1" type="ORF">GGR47_003271</name>
</gene>
<sequence>MNRDHTRLLLDIMEAVPPDALRRNRVGLLARMHGHLLAEAAFGVDDVGEVPFATALCLYGELTGAEWIRPTSIPHSDLLVASAMLGPLAQPESLHRLLVRRLEDAFAAGE</sequence>
<accession>A0AAW3TTJ5</accession>
<dbReference type="AlphaFoldDB" id="A0AAW3TTJ5"/>
<evidence type="ECO:0000313" key="1">
    <source>
        <dbReference type="EMBL" id="MBB3877003.1"/>
    </source>
</evidence>
<organism evidence="1 2">
    <name type="scientific">Sphingomonas aquatilis</name>
    <dbReference type="NCBI Taxonomy" id="93063"/>
    <lineage>
        <taxon>Bacteria</taxon>
        <taxon>Pseudomonadati</taxon>
        <taxon>Pseudomonadota</taxon>
        <taxon>Alphaproteobacteria</taxon>
        <taxon>Sphingomonadales</taxon>
        <taxon>Sphingomonadaceae</taxon>
        <taxon>Sphingomonas</taxon>
    </lineage>
</organism>
<dbReference type="RefSeq" id="WP_147036674.1">
    <property type="nucleotide sequence ID" value="NZ_JACIDB010000010.1"/>
</dbReference>